<dbReference type="OrthoDB" id="10538969at2759"/>
<name>A0A1R2B5T0_9CILI</name>
<organism evidence="2 3">
    <name type="scientific">Stentor coeruleus</name>
    <dbReference type="NCBI Taxonomy" id="5963"/>
    <lineage>
        <taxon>Eukaryota</taxon>
        <taxon>Sar</taxon>
        <taxon>Alveolata</taxon>
        <taxon>Ciliophora</taxon>
        <taxon>Postciliodesmatophora</taxon>
        <taxon>Heterotrichea</taxon>
        <taxon>Heterotrichida</taxon>
        <taxon>Stentoridae</taxon>
        <taxon>Stentor</taxon>
    </lineage>
</organism>
<dbReference type="Proteomes" id="UP000187209">
    <property type="component" value="Unassembled WGS sequence"/>
</dbReference>
<keyword evidence="3" id="KW-1185">Reference proteome</keyword>
<keyword evidence="1" id="KW-1133">Transmembrane helix</keyword>
<comment type="caution">
    <text evidence="2">The sequence shown here is derived from an EMBL/GenBank/DDBJ whole genome shotgun (WGS) entry which is preliminary data.</text>
</comment>
<protein>
    <submittedName>
        <fullName evidence="2">Uncharacterized protein</fullName>
    </submittedName>
</protein>
<evidence type="ECO:0000313" key="2">
    <source>
        <dbReference type="EMBL" id="OMJ72096.1"/>
    </source>
</evidence>
<dbReference type="AlphaFoldDB" id="A0A1R2B5T0"/>
<accession>A0A1R2B5T0</accession>
<sequence>MENLKLAKLFMLSGLLVGLSIPTYVMYKQSVDADRRKKNIIVDHDRVMKKLQENPDLKFRNEPTFLPVGESTYQNMVSKNSKNSQRV</sequence>
<evidence type="ECO:0000256" key="1">
    <source>
        <dbReference type="SAM" id="Phobius"/>
    </source>
</evidence>
<gene>
    <name evidence="2" type="ORF">SteCoe_29549</name>
</gene>
<keyword evidence="1" id="KW-0472">Membrane</keyword>
<keyword evidence="1" id="KW-0812">Transmembrane</keyword>
<evidence type="ECO:0000313" key="3">
    <source>
        <dbReference type="Proteomes" id="UP000187209"/>
    </source>
</evidence>
<reference evidence="2 3" key="1">
    <citation type="submission" date="2016-11" db="EMBL/GenBank/DDBJ databases">
        <title>The macronuclear genome of Stentor coeruleus: a giant cell with tiny introns.</title>
        <authorList>
            <person name="Slabodnick M."/>
            <person name="Ruby J.G."/>
            <person name="Reiff S.B."/>
            <person name="Swart E.C."/>
            <person name="Gosai S."/>
            <person name="Prabakaran S."/>
            <person name="Witkowska E."/>
            <person name="Larue G.E."/>
            <person name="Fisher S."/>
            <person name="Freeman R.M."/>
            <person name="Gunawardena J."/>
            <person name="Chu W."/>
            <person name="Stover N.A."/>
            <person name="Gregory B.D."/>
            <person name="Nowacki M."/>
            <person name="Derisi J."/>
            <person name="Roy S.W."/>
            <person name="Marshall W.F."/>
            <person name="Sood P."/>
        </authorList>
    </citation>
    <scope>NUCLEOTIDE SEQUENCE [LARGE SCALE GENOMIC DNA]</scope>
    <source>
        <strain evidence="2">WM001</strain>
    </source>
</reference>
<feature type="transmembrane region" description="Helical" evidence="1">
    <location>
        <begin position="6"/>
        <end position="27"/>
    </location>
</feature>
<proteinExistence type="predicted"/>
<dbReference type="EMBL" id="MPUH01000931">
    <property type="protein sequence ID" value="OMJ72096.1"/>
    <property type="molecule type" value="Genomic_DNA"/>
</dbReference>